<sequence>MVDREQHIGAFQRKGEPGDSVVAEIRKKHGLSERASLEDIEPVATELLRNPRTAMDAAQLVLNRRVDGREIMIAQLVMTLGFSAGERFGLLLMERETEDKMKQNGLTDFGTTKRLGEKYFV</sequence>
<dbReference type="EMBL" id="MGFX01000001">
    <property type="protein sequence ID" value="OGM15684.1"/>
    <property type="molecule type" value="Genomic_DNA"/>
</dbReference>
<dbReference type="Proteomes" id="UP000177382">
    <property type="component" value="Unassembled WGS sequence"/>
</dbReference>
<gene>
    <name evidence="1" type="ORF">A2V97_02780</name>
</gene>
<comment type="caution">
    <text evidence="1">The sequence shown here is derived from an EMBL/GenBank/DDBJ whole genome shotgun (WGS) entry which is preliminary data.</text>
</comment>
<reference evidence="1 2" key="1">
    <citation type="journal article" date="2016" name="Nat. Commun.">
        <title>Thousands of microbial genomes shed light on interconnected biogeochemical processes in an aquifer system.</title>
        <authorList>
            <person name="Anantharaman K."/>
            <person name="Brown C.T."/>
            <person name="Hug L.A."/>
            <person name="Sharon I."/>
            <person name="Castelle C.J."/>
            <person name="Probst A.J."/>
            <person name="Thomas B.C."/>
            <person name="Singh A."/>
            <person name="Wilkins M.J."/>
            <person name="Karaoz U."/>
            <person name="Brodie E.L."/>
            <person name="Williams K.H."/>
            <person name="Hubbard S.S."/>
            <person name="Banfield J.F."/>
        </authorList>
    </citation>
    <scope>NUCLEOTIDE SEQUENCE [LARGE SCALE GENOMIC DNA]</scope>
</reference>
<protein>
    <submittedName>
        <fullName evidence="1">Uncharacterized protein</fullName>
    </submittedName>
</protein>
<organism evidence="1 2">
    <name type="scientific">Candidatus Woesebacteria bacterium RBG_16_42_24</name>
    <dbReference type="NCBI Taxonomy" id="1802485"/>
    <lineage>
        <taxon>Bacteria</taxon>
        <taxon>Candidatus Woeseibacteriota</taxon>
    </lineage>
</organism>
<evidence type="ECO:0000313" key="1">
    <source>
        <dbReference type="EMBL" id="OGM15684.1"/>
    </source>
</evidence>
<dbReference type="STRING" id="1802485.A2V97_02780"/>
<accession>A0A1F7XKU1</accession>
<evidence type="ECO:0000313" key="2">
    <source>
        <dbReference type="Proteomes" id="UP000177382"/>
    </source>
</evidence>
<dbReference type="AlphaFoldDB" id="A0A1F7XKU1"/>
<proteinExistence type="predicted"/>
<name>A0A1F7XKU1_9BACT</name>